<organism evidence="3 4">
    <name type="scientific">Kipferlia bialata</name>
    <dbReference type="NCBI Taxonomy" id="797122"/>
    <lineage>
        <taxon>Eukaryota</taxon>
        <taxon>Metamonada</taxon>
        <taxon>Carpediemonas-like organisms</taxon>
        <taxon>Kipferlia</taxon>
    </lineage>
</organism>
<dbReference type="AlphaFoldDB" id="A0A9K3GH43"/>
<comment type="caution">
    <text evidence="3">The sequence shown here is derived from an EMBL/GenBank/DDBJ whole genome shotgun (WGS) entry which is preliminary data.</text>
</comment>
<feature type="compositionally biased region" description="Basic residues" evidence="1">
    <location>
        <begin position="285"/>
        <end position="299"/>
    </location>
</feature>
<protein>
    <recommendedName>
        <fullName evidence="2">DUF4470 domain-containing protein</fullName>
    </recommendedName>
</protein>
<evidence type="ECO:0000313" key="3">
    <source>
        <dbReference type="EMBL" id="GIQ82215.1"/>
    </source>
</evidence>
<evidence type="ECO:0000259" key="2">
    <source>
        <dbReference type="Pfam" id="PF14737"/>
    </source>
</evidence>
<dbReference type="Proteomes" id="UP000265618">
    <property type="component" value="Unassembled WGS sequence"/>
</dbReference>
<name>A0A9K3GH43_9EUKA</name>
<sequence>MSVPWYNTLNLENCLIGNRRSCTTPFNYSFGNSVAASLLNGIPHKERTGQCGAEPISILSLGCGDPRNLLQTLVSISLGLPECPPLRVSLNDISISQLARDVLLVYMMARTPPVGDPGRHVHISTVVDAWYAMETTPERRRVMMDAVKELVLSLSSIEAASNLDWLNDGRKGILTFPNDVDREAVLAELLFWQGLPRKTSKRVKKEAVEGWKATLDHSYSGRDMMMTVGHGFQATFVLSLSNDVLGSQVWDCVLGDLEAFRAHGVIRTVEPSAIKAVATTGKGQTKPKRGRERQRRGKHMGGQSAKATTPSHAITTCTTLCPPAYASAFWPLTRRDFSSVPYEGVVPLAVGAPERTAIINSPTPHTALMEHSVSVWADALCGRGPHNAVHHLLSVEMYHGDLGVVCEEMRQDNRTFAFIQSSNVPDEVGLLPYLMFTVPLLRHGDPARDIQPGIVMLKSFNIHSETEDNILRWTGIPIHMMPSVLGCVPLTLIPTGQNGTQRPLENYATNSASGFRNPVGGRSVVAELFRRVPPPPLSHPGVVPLSVAVGSENFSWVFNSLIKRAVPSGLNNLCNTEAMSSPATIVRLLLFALSDGRIHPDVDVTSPDGGLCLGLSELETMTVFNYRDWVSNRVSKI</sequence>
<proteinExistence type="predicted"/>
<dbReference type="EMBL" id="BDIP01000625">
    <property type="protein sequence ID" value="GIQ82215.1"/>
    <property type="molecule type" value="Genomic_DNA"/>
</dbReference>
<gene>
    <name evidence="3" type="ORF">KIPB_003311</name>
</gene>
<accession>A0A9K3GH43</accession>
<dbReference type="InterPro" id="IPR027974">
    <property type="entry name" value="DUF4470"/>
</dbReference>
<reference evidence="3 4" key="1">
    <citation type="journal article" date="2018" name="PLoS ONE">
        <title>The draft genome of Kipferlia bialata reveals reductive genome evolution in fornicate parasites.</title>
        <authorList>
            <person name="Tanifuji G."/>
            <person name="Takabayashi S."/>
            <person name="Kume K."/>
            <person name="Takagi M."/>
            <person name="Nakayama T."/>
            <person name="Kamikawa R."/>
            <person name="Inagaki Y."/>
            <person name="Hashimoto T."/>
        </authorList>
    </citation>
    <scope>NUCLEOTIDE SEQUENCE [LARGE SCALE GENOMIC DNA]</scope>
    <source>
        <strain evidence="3">NY0173</strain>
    </source>
</reference>
<dbReference type="Pfam" id="PF14737">
    <property type="entry name" value="DUF4470"/>
    <property type="match status" value="1"/>
</dbReference>
<evidence type="ECO:0000256" key="1">
    <source>
        <dbReference type="SAM" id="MobiDB-lite"/>
    </source>
</evidence>
<feature type="domain" description="DUF4470" evidence="2">
    <location>
        <begin position="30"/>
        <end position="133"/>
    </location>
</feature>
<dbReference type="OrthoDB" id="432970at2759"/>
<evidence type="ECO:0000313" key="4">
    <source>
        <dbReference type="Proteomes" id="UP000265618"/>
    </source>
</evidence>
<keyword evidence="4" id="KW-1185">Reference proteome</keyword>
<feature type="region of interest" description="Disordered" evidence="1">
    <location>
        <begin position="278"/>
        <end position="309"/>
    </location>
</feature>